<evidence type="ECO:0000256" key="1">
    <source>
        <dbReference type="SAM" id="MobiDB-lite"/>
    </source>
</evidence>
<reference evidence="2 3" key="1">
    <citation type="submission" date="2016-10" db="EMBL/GenBank/DDBJ databases">
        <authorList>
            <person name="Varghese N."/>
            <person name="Submissions S."/>
        </authorList>
    </citation>
    <scope>NUCLEOTIDE SEQUENCE [LARGE SCALE GENOMIC DNA]</scope>
    <source>
        <strain evidence="2 3">CGMCC 1.3527</strain>
    </source>
</reference>
<evidence type="ECO:0000313" key="2">
    <source>
        <dbReference type="EMBL" id="SDG16395.1"/>
    </source>
</evidence>
<name>A0A1G7S040_9EURY</name>
<proteinExistence type="predicted"/>
<dbReference type="EMBL" id="FNBO01000018">
    <property type="protein sequence ID" value="SDG16395.1"/>
    <property type="molecule type" value="Genomic_DNA"/>
</dbReference>
<sequence length="39" mass="4031">MNEAVARADERPKGANRTREGVAGSRSEAEGASDEVGEA</sequence>
<protein>
    <submittedName>
        <fullName evidence="2">Uncharacterized protein</fullName>
    </submittedName>
</protein>
<dbReference type="Proteomes" id="UP000324020">
    <property type="component" value="Unassembled WGS sequence"/>
</dbReference>
<feature type="compositionally biased region" description="Basic and acidic residues" evidence="1">
    <location>
        <begin position="1"/>
        <end position="20"/>
    </location>
</feature>
<gene>
    <name evidence="2" type="ORF">SAMN04488067_11818</name>
</gene>
<dbReference type="AlphaFoldDB" id="A0A1G7S040"/>
<feature type="region of interest" description="Disordered" evidence="1">
    <location>
        <begin position="1"/>
        <end position="39"/>
    </location>
</feature>
<keyword evidence="3" id="KW-1185">Reference proteome</keyword>
<accession>A0A1G7S040</accession>
<organism evidence="2 3">
    <name type="scientific">Halorubrum xinjiangense</name>
    <dbReference type="NCBI Taxonomy" id="261291"/>
    <lineage>
        <taxon>Archaea</taxon>
        <taxon>Methanobacteriati</taxon>
        <taxon>Methanobacteriota</taxon>
        <taxon>Stenosarchaea group</taxon>
        <taxon>Halobacteria</taxon>
        <taxon>Halobacteriales</taxon>
        <taxon>Haloferacaceae</taxon>
        <taxon>Halorubrum</taxon>
    </lineage>
</organism>
<evidence type="ECO:0000313" key="3">
    <source>
        <dbReference type="Proteomes" id="UP000324020"/>
    </source>
</evidence>